<dbReference type="EMBL" id="JAAECS010000004">
    <property type="protein sequence ID" value="MCJ1989683.1"/>
    <property type="molecule type" value="Genomic_DNA"/>
</dbReference>
<keyword evidence="2" id="KW-1185">Reference proteome</keyword>
<comment type="caution">
    <text evidence="1">The sequence shown here is derived from an EMBL/GenBank/DDBJ whole genome shotgun (WGS) entry which is preliminary data.</text>
</comment>
<evidence type="ECO:0000313" key="1">
    <source>
        <dbReference type="EMBL" id="MCJ1989683.1"/>
    </source>
</evidence>
<dbReference type="Proteomes" id="UP001522450">
    <property type="component" value="Unassembled WGS sequence"/>
</dbReference>
<dbReference type="InterPro" id="IPR007358">
    <property type="entry name" value="Nucleoid_associated_NdpA"/>
</dbReference>
<gene>
    <name evidence="1" type="ORF">GYN21_05545</name>
</gene>
<sequence length="346" mass="40993">MVDFDKLFLEKVVIHQVGNKVRDEGYKISKSMVPIEDNNLKIILEKYFLQLFVGKDTYKFHHDSDINLNEVYHFTKSVFENSALFYEQSINIVKHLYNSSDHPNIKSGDFYMVYFTDESNTTKVTGIFKAENKDTFLKVDEDGGNFSFSYEKGLNLKKIDKGCLVINTDHGSGYEVLIIDSSAKTDKSIAKYWEINFLNVIRYQNIDFKTKELLKINDEFSKKILEIELKKEPEKILEFKKKTYEYINENIEFDNKEFLEKVLPTIEDKNKYTEFKQKYEEKHNLQPIERFEVSKDTLQKSKQNIVSKMRLDTGVDLRITNFEYLEEGYDNDTGMKFLKIFYNLRK</sequence>
<dbReference type="RefSeq" id="WP_244034532.1">
    <property type="nucleotide sequence ID" value="NZ_JAAECS010000004.1"/>
</dbReference>
<proteinExistence type="predicted"/>
<evidence type="ECO:0000313" key="2">
    <source>
        <dbReference type="Proteomes" id="UP001522450"/>
    </source>
</evidence>
<protein>
    <submittedName>
        <fullName evidence="1">Nucleoid-associated protein</fullName>
    </submittedName>
</protein>
<name>A0ABT0ASI4_9LACT</name>
<accession>A0ABT0ASI4</accession>
<dbReference type="Pfam" id="PF04245">
    <property type="entry name" value="NA37"/>
    <property type="match status" value="1"/>
</dbReference>
<reference evidence="1 2" key="1">
    <citation type="journal article" date="2022" name="Microbiol. Res.">
        <title>Comparative genome analysis, predicted lifestyle and antimicrobial strategies of Lactococcus carnosus and Lactococcus paracarnosus isolated from meat.</title>
        <authorList>
            <person name="Werum V."/>
            <person name="Ehrmann M."/>
            <person name="Vogel R."/>
            <person name="Hilgarth M."/>
        </authorList>
    </citation>
    <scope>NUCLEOTIDE SEQUENCE [LARGE SCALE GENOMIC DNA]</scope>
    <source>
        <strain evidence="1 2">TMW22177</strain>
    </source>
</reference>
<organism evidence="1 2">
    <name type="scientific">Pseudolactococcus carnosus</name>
    <dbReference type="NCBI Taxonomy" id="2749961"/>
    <lineage>
        <taxon>Bacteria</taxon>
        <taxon>Bacillati</taxon>
        <taxon>Bacillota</taxon>
        <taxon>Bacilli</taxon>
        <taxon>Lactobacillales</taxon>
        <taxon>Streptococcaceae</taxon>
        <taxon>Pseudolactococcus</taxon>
    </lineage>
</organism>